<dbReference type="CDD" id="cd06849">
    <property type="entry name" value="lipoyl_domain"/>
    <property type="match status" value="1"/>
</dbReference>
<evidence type="ECO:0000259" key="11">
    <source>
        <dbReference type="PROSITE" id="PS51826"/>
    </source>
</evidence>
<keyword evidence="6 9" id="KW-0012">Acyltransferase</keyword>
<evidence type="ECO:0000313" key="13">
    <source>
        <dbReference type="Proteomes" id="UP000381093"/>
    </source>
</evidence>
<dbReference type="InterPro" id="IPR023213">
    <property type="entry name" value="CAT-like_dom_sf"/>
</dbReference>
<comment type="function">
    <text evidence="7">The pyruvate dehydrogenase complex catalyzes the overall conversion of pyruvate to acetyl-CoA and CO(2). It contains multiple copies of three enzymatic components: pyruvate dehydrogenase (E1), dihydrolipoamide acetyltransferase (E2) and lipoamide dehydrogenase (E3).</text>
</comment>
<dbReference type="Pfam" id="PF00364">
    <property type="entry name" value="Biotin_lipoyl"/>
    <property type="match status" value="1"/>
</dbReference>
<dbReference type="InterPro" id="IPR003016">
    <property type="entry name" value="2-oxoA_DH_lipoyl-BS"/>
</dbReference>
<dbReference type="InterPro" id="IPR004167">
    <property type="entry name" value="PSBD"/>
</dbReference>
<dbReference type="SUPFAM" id="SSF47005">
    <property type="entry name" value="Peripheral subunit-binding domain of 2-oxo acid dehydrogenase complex"/>
    <property type="match status" value="1"/>
</dbReference>
<dbReference type="Gene3D" id="3.30.559.10">
    <property type="entry name" value="Chloramphenicol acetyltransferase-like domain"/>
    <property type="match status" value="1"/>
</dbReference>
<evidence type="ECO:0000259" key="10">
    <source>
        <dbReference type="PROSITE" id="PS50968"/>
    </source>
</evidence>
<feature type="domain" description="Peripheral subunit-binding (PSBD)" evidence="11">
    <location>
        <begin position="135"/>
        <end position="172"/>
    </location>
</feature>
<dbReference type="InterPro" id="IPR050743">
    <property type="entry name" value="2-oxoacid_DH_E2_comp"/>
</dbReference>
<keyword evidence="12" id="KW-0670">Pyruvate</keyword>
<dbReference type="InterPro" id="IPR001078">
    <property type="entry name" value="2-oxoacid_DH_actylTfrase"/>
</dbReference>
<comment type="cofactor">
    <cofactor evidence="1 9">
        <name>(R)-lipoate</name>
        <dbReference type="ChEBI" id="CHEBI:83088"/>
    </cofactor>
</comment>
<dbReference type="EMBL" id="CABVHW010000017">
    <property type="protein sequence ID" value="VVO22505.1"/>
    <property type="molecule type" value="Genomic_DNA"/>
</dbReference>
<evidence type="ECO:0000256" key="9">
    <source>
        <dbReference type="RuleBase" id="RU003423"/>
    </source>
</evidence>
<dbReference type="Gene3D" id="2.40.50.100">
    <property type="match status" value="1"/>
</dbReference>
<gene>
    <name evidence="12" type="primary">aceF_2</name>
    <name evidence="12" type="ORF">PS710_04352</name>
</gene>
<comment type="catalytic activity">
    <reaction evidence="8">
        <text>N(6)-[(R)-dihydrolipoyl]-L-lysyl-[protein] + acetyl-CoA = N(6)-[(R)-S(8)-acetyldihydrolipoyl]-L-lysyl-[protein] + CoA</text>
        <dbReference type="Rhea" id="RHEA:17017"/>
        <dbReference type="Rhea" id="RHEA-COMP:10475"/>
        <dbReference type="Rhea" id="RHEA-COMP:10478"/>
        <dbReference type="ChEBI" id="CHEBI:57287"/>
        <dbReference type="ChEBI" id="CHEBI:57288"/>
        <dbReference type="ChEBI" id="CHEBI:83100"/>
        <dbReference type="ChEBI" id="CHEBI:83111"/>
        <dbReference type="EC" id="2.3.1.12"/>
    </reaction>
</comment>
<sequence>MQQLMVPDIGDFKDLPVIEVLIKPGDKVLVEQALITLESDKAVMDVPSTRDCTIREVLIKPGDCVSKGSVIAHVEFADAAIVHPTPTPTPTPTPESTPAPASIQAAVPATAAPTNTAVQEAVPTTDKPRTASLALAGPAVRKLARELGVDLDEVKASDPSGRIQRDDVKAFVKAQRANPAPAMGGGTGLNLLPWPEVDFARFGPIERRQMSRIKRLSAANLHRNWVSIPHVTNHSQSDISDLESLRVQLNHEAKAGQAKITLLAFLIKACVAALQRFPQFNVSLEGDEIVQKQYFHIGFAADTPNGLVVPVIRDADRKGIAALAAEMSELSQLARDGKLSGEQMRGGCFTVSSLGGIGGGHFTPIINAPEVAILGVGKAAMQPSWDGSAFQPRLQLPLSLSWDHRAVDGAEAGRFLAYLATLLADFRRVSI</sequence>
<accession>A0A5E7E716</accession>
<dbReference type="PROSITE" id="PS51826">
    <property type="entry name" value="PSBD"/>
    <property type="match status" value="1"/>
</dbReference>
<organism evidence="12 13">
    <name type="scientific">Pseudomonas fluorescens</name>
    <dbReference type="NCBI Taxonomy" id="294"/>
    <lineage>
        <taxon>Bacteria</taxon>
        <taxon>Pseudomonadati</taxon>
        <taxon>Pseudomonadota</taxon>
        <taxon>Gammaproteobacteria</taxon>
        <taxon>Pseudomonadales</taxon>
        <taxon>Pseudomonadaceae</taxon>
        <taxon>Pseudomonas</taxon>
    </lineage>
</organism>
<dbReference type="FunFam" id="3.30.559.10:FF:000004">
    <property type="entry name" value="Acetyltransferase component of pyruvate dehydrogenase complex"/>
    <property type="match status" value="1"/>
</dbReference>
<dbReference type="PANTHER" id="PTHR43178:SF2">
    <property type="entry name" value="DIHYDROLIPOYLLYSINE-RESIDUE ACETYLTRANSFERASE COMPONENT OF PYRUVATE DEHYDROGENASE COMPLEX"/>
    <property type="match status" value="1"/>
</dbReference>
<comment type="similarity">
    <text evidence="2 9">Belongs to the 2-oxoacid dehydrogenase family.</text>
</comment>
<dbReference type="RefSeq" id="WP_150766316.1">
    <property type="nucleotide sequence ID" value="NZ_CABVHW010000017.1"/>
</dbReference>
<keyword evidence="4 9" id="KW-0808">Transferase</keyword>
<dbReference type="GO" id="GO:0006086">
    <property type="term" value="P:pyruvate decarboxylation to acetyl-CoA"/>
    <property type="evidence" value="ECO:0007669"/>
    <property type="project" value="TreeGrafter"/>
</dbReference>
<dbReference type="AlphaFoldDB" id="A0A5E7E716"/>
<dbReference type="PROSITE" id="PS50968">
    <property type="entry name" value="BIOTINYL_LIPOYL"/>
    <property type="match status" value="1"/>
</dbReference>
<dbReference type="SUPFAM" id="SSF52777">
    <property type="entry name" value="CoA-dependent acyltransferases"/>
    <property type="match status" value="1"/>
</dbReference>
<proteinExistence type="inferred from homology"/>
<dbReference type="SUPFAM" id="SSF51230">
    <property type="entry name" value="Single hybrid motif"/>
    <property type="match status" value="1"/>
</dbReference>
<evidence type="ECO:0000313" key="12">
    <source>
        <dbReference type="EMBL" id="VVO22505.1"/>
    </source>
</evidence>
<dbReference type="Pfam" id="PF02817">
    <property type="entry name" value="E3_binding"/>
    <property type="match status" value="1"/>
</dbReference>
<feature type="domain" description="Lipoyl-binding" evidence="10">
    <location>
        <begin position="1"/>
        <end position="75"/>
    </location>
</feature>
<keyword evidence="5 9" id="KW-0450">Lipoyl</keyword>
<dbReference type="Gene3D" id="4.10.320.10">
    <property type="entry name" value="E3-binding domain"/>
    <property type="match status" value="1"/>
</dbReference>
<evidence type="ECO:0000256" key="1">
    <source>
        <dbReference type="ARBA" id="ARBA00001938"/>
    </source>
</evidence>
<dbReference type="GO" id="GO:0004742">
    <property type="term" value="F:dihydrolipoyllysine-residue acetyltransferase activity"/>
    <property type="evidence" value="ECO:0007669"/>
    <property type="project" value="UniProtKB-EC"/>
</dbReference>
<dbReference type="PROSITE" id="PS00189">
    <property type="entry name" value="LIPOYL"/>
    <property type="match status" value="1"/>
</dbReference>
<dbReference type="GO" id="GO:0005737">
    <property type="term" value="C:cytoplasm"/>
    <property type="evidence" value="ECO:0007669"/>
    <property type="project" value="TreeGrafter"/>
</dbReference>
<protein>
    <recommendedName>
        <fullName evidence="9">Dihydrolipoamide acetyltransferase component of pyruvate dehydrogenase complex</fullName>
        <ecNumber evidence="9">2.3.1.-</ecNumber>
    </recommendedName>
</protein>
<evidence type="ECO:0000256" key="5">
    <source>
        <dbReference type="ARBA" id="ARBA00022823"/>
    </source>
</evidence>
<dbReference type="PANTHER" id="PTHR43178">
    <property type="entry name" value="DIHYDROLIPOAMIDE ACETYLTRANSFERASE COMPONENT OF PYRUVATE DEHYDROGENASE COMPLEX"/>
    <property type="match status" value="1"/>
</dbReference>
<dbReference type="InterPro" id="IPR011053">
    <property type="entry name" value="Single_hybrid_motif"/>
</dbReference>
<dbReference type="InterPro" id="IPR000089">
    <property type="entry name" value="Biotin_lipoyl"/>
</dbReference>
<evidence type="ECO:0000256" key="4">
    <source>
        <dbReference type="ARBA" id="ARBA00022679"/>
    </source>
</evidence>
<comment type="subunit">
    <text evidence="3">Forms a 24-polypeptide structural core with octahedral symmetry.</text>
</comment>
<dbReference type="GO" id="GO:0031405">
    <property type="term" value="F:lipoic acid binding"/>
    <property type="evidence" value="ECO:0007669"/>
    <property type="project" value="TreeGrafter"/>
</dbReference>
<evidence type="ECO:0000256" key="2">
    <source>
        <dbReference type="ARBA" id="ARBA00007317"/>
    </source>
</evidence>
<evidence type="ECO:0000256" key="8">
    <source>
        <dbReference type="ARBA" id="ARBA00048370"/>
    </source>
</evidence>
<evidence type="ECO:0000256" key="6">
    <source>
        <dbReference type="ARBA" id="ARBA00023315"/>
    </source>
</evidence>
<dbReference type="InterPro" id="IPR036625">
    <property type="entry name" value="E3-bd_dom_sf"/>
</dbReference>
<name>A0A5E7E716_PSEFL</name>
<evidence type="ECO:0000256" key="7">
    <source>
        <dbReference type="ARBA" id="ARBA00025211"/>
    </source>
</evidence>
<dbReference type="Pfam" id="PF00198">
    <property type="entry name" value="2-oxoacid_dh"/>
    <property type="match status" value="1"/>
</dbReference>
<reference evidence="12 13" key="1">
    <citation type="submission" date="2019-09" db="EMBL/GenBank/DDBJ databases">
        <authorList>
            <person name="Chandra G."/>
            <person name="Truman W A."/>
        </authorList>
    </citation>
    <scope>NUCLEOTIDE SEQUENCE [LARGE SCALE GENOMIC DNA]</scope>
    <source>
        <strain evidence="12">PS710</strain>
    </source>
</reference>
<dbReference type="EC" id="2.3.1.-" evidence="9"/>
<evidence type="ECO:0000256" key="3">
    <source>
        <dbReference type="ARBA" id="ARBA00011484"/>
    </source>
</evidence>
<dbReference type="Proteomes" id="UP000381093">
    <property type="component" value="Unassembled WGS sequence"/>
</dbReference>